<evidence type="ECO:0000313" key="4">
    <source>
        <dbReference type="Proteomes" id="UP000292702"/>
    </source>
</evidence>
<feature type="compositionally biased region" description="Low complexity" evidence="1">
    <location>
        <begin position="167"/>
        <end position="176"/>
    </location>
</feature>
<dbReference type="Proteomes" id="UP000292702">
    <property type="component" value="Unassembled WGS sequence"/>
</dbReference>
<feature type="region of interest" description="Disordered" evidence="1">
    <location>
        <begin position="73"/>
        <end position="176"/>
    </location>
</feature>
<name>A0A4R0S349_9APHY</name>
<feature type="signal peptide" evidence="2">
    <location>
        <begin position="1"/>
        <end position="20"/>
    </location>
</feature>
<keyword evidence="2" id="KW-0732">Signal</keyword>
<evidence type="ECO:0000313" key="3">
    <source>
        <dbReference type="EMBL" id="TCD71024.1"/>
    </source>
</evidence>
<evidence type="ECO:0000256" key="1">
    <source>
        <dbReference type="SAM" id="MobiDB-lite"/>
    </source>
</evidence>
<gene>
    <name evidence="3" type="ORF">EIP91_000523</name>
</gene>
<reference evidence="3 4" key="1">
    <citation type="submission" date="2018-11" db="EMBL/GenBank/DDBJ databases">
        <title>Genome assembly of Steccherinum ochraceum LE-BIN_3174, the white-rot fungus of the Steccherinaceae family (The Residual Polyporoid clade, Polyporales, Basidiomycota).</title>
        <authorList>
            <person name="Fedorova T.V."/>
            <person name="Glazunova O.A."/>
            <person name="Landesman E.O."/>
            <person name="Moiseenko K.V."/>
            <person name="Psurtseva N.V."/>
            <person name="Savinova O.S."/>
            <person name="Shakhova N.V."/>
            <person name="Tyazhelova T.V."/>
            <person name="Vasina D.V."/>
        </authorList>
    </citation>
    <scope>NUCLEOTIDE SEQUENCE [LARGE SCALE GENOMIC DNA]</scope>
    <source>
        <strain evidence="3 4">LE-BIN_3174</strain>
    </source>
</reference>
<proteinExistence type="predicted"/>
<feature type="chain" id="PRO_5020328071" evidence="2">
    <location>
        <begin position="21"/>
        <end position="176"/>
    </location>
</feature>
<keyword evidence="4" id="KW-1185">Reference proteome</keyword>
<protein>
    <submittedName>
        <fullName evidence="3">Uncharacterized protein</fullName>
    </submittedName>
</protein>
<feature type="compositionally biased region" description="Pro residues" evidence="1">
    <location>
        <begin position="77"/>
        <end position="87"/>
    </location>
</feature>
<evidence type="ECO:0000256" key="2">
    <source>
        <dbReference type="SAM" id="SignalP"/>
    </source>
</evidence>
<comment type="caution">
    <text evidence="3">The sequence shown here is derived from an EMBL/GenBank/DDBJ whole genome shotgun (WGS) entry which is preliminary data.</text>
</comment>
<dbReference type="EMBL" id="RWJN01000011">
    <property type="protein sequence ID" value="TCD71024.1"/>
    <property type="molecule type" value="Genomic_DNA"/>
</dbReference>
<organism evidence="3 4">
    <name type="scientific">Steccherinum ochraceum</name>
    <dbReference type="NCBI Taxonomy" id="92696"/>
    <lineage>
        <taxon>Eukaryota</taxon>
        <taxon>Fungi</taxon>
        <taxon>Dikarya</taxon>
        <taxon>Basidiomycota</taxon>
        <taxon>Agaricomycotina</taxon>
        <taxon>Agaricomycetes</taxon>
        <taxon>Polyporales</taxon>
        <taxon>Steccherinaceae</taxon>
        <taxon>Steccherinum</taxon>
    </lineage>
</organism>
<dbReference type="AlphaFoldDB" id="A0A4R0S349"/>
<sequence>MRFTAVLAGLLAVTASSAMAAPHRRLEARVYDESAIMARDRELAVRDVMQAIHTREFGRRDAVGTANILNKRKMAVPPRPDTPPPAADIPEEAPARGGLRRTNRFTNLAEAGRGGDGGEQQADHTSVAEGRPETPPAGGERPRTPIAGGGTSEQPSTGGATPGTPPAGGHAAPATQ</sequence>
<accession>A0A4R0S349</accession>